<evidence type="ECO:0000259" key="1">
    <source>
        <dbReference type="Pfam" id="PF13460"/>
    </source>
</evidence>
<dbReference type="InterPro" id="IPR016040">
    <property type="entry name" value="NAD(P)-bd_dom"/>
</dbReference>
<dbReference type="SUPFAM" id="SSF51735">
    <property type="entry name" value="NAD(P)-binding Rossmann-fold domains"/>
    <property type="match status" value="1"/>
</dbReference>
<dbReference type="RefSeq" id="WP_035166645.1">
    <property type="nucleotide sequence ID" value="NZ_CP018906.1"/>
</dbReference>
<dbReference type="KEGG" id="lcu:PL11_004495"/>
<protein>
    <submittedName>
        <fullName evidence="2">FMN reductase</fullName>
    </submittedName>
</protein>
<name>A0A1S6QHZ1_9LACO</name>
<dbReference type="InterPro" id="IPR051606">
    <property type="entry name" value="Polyketide_Oxido-like"/>
</dbReference>
<dbReference type="OrthoDB" id="9785372at2"/>
<dbReference type="AlphaFoldDB" id="A0A1S6QHZ1"/>
<dbReference type="InterPro" id="IPR036291">
    <property type="entry name" value="NAD(P)-bd_dom_sf"/>
</dbReference>
<dbReference type="EMBL" id="CP018906">
    <property type="protein sequence ID" value="AQW21235.1"/>
    <property type="molecule type" value="Genomic_DNA"/>
</dbReference>
<dbReference type="PANTHER" id="PTHR43355">
    <property type="entry name" value="FLAVIN REDUCTASE (NADPH)"/>
    <property type="match status" value="1"/>
</dbReference>
<evidence type="ECO:0000313" key="3">
    <source>
        <dbReference type="Proteomes" id="UP000030361"/>
    </source>
</evidence>
<dbReference type="eggNOG" id="COG2910">
    <property type="taxonomic scope" value="Bacteria"/>
</dbReference>
<feature type="domain" description="NAD(P)-binding" evidence="1">
    <location>
        <begin position="9"/>
        <end position="204"/>
    </location>
</feature>
<dbReference type="Pfam" id="PF13460">
    <property type="entry name" value="NAD_binding_10"/>
    <property type="match status" value="1"/>
</dbReference>
<gene>
    <name evidence="2" type="ORF">PL11_004495</name>
</gene>
<dbReference type="Proteomes" id="UP000030361">
    <property type="component" value="Chromosome"/>
</dbReference>
<keyword evidence="3" id="KW-1185">Reference proteome</keyword>
<dbReference type="Gene3D" id="3.40.50.720">
    <property type="entry name" value="NAD(P)-binding Rossmann-like Domain"/>
    <property type="match status" value="1"/>
</dbReference>
<sequence>MAIKIGVIGATGMAGSAITENAIDRGFEVTAIVRHVTKAQDKFGEKINYLEKDAFDLSYEDIQEFDALIDAFAPGDQKLANKHIELAEKLVSLVKGHDRPRLGFILGAASLNIGNGKQLLDRLLEMPDADSWIATPKAQFEEYHMLLNSDGVDWFAVSPSGSFEPGELTEYTVGGNDLLKNKNGKSIVYSRTLAKVLVDEVEDPQHHNERFTVVSEI</sequence>
<organism evidence="2 3">
    <name type="scientific">Lentilactobacillus curieae</name>
    <dbReference type="NCBI Taxonomy" id="1138822"/>
    <lineage>
        <taxon>Bacteria</taxon>
        <taxon>Bacillati</taxon>
        <taxon>Bacillota</taxon>
        <taxon>Bacilli</taxon>
        <taxon>Lactobacillales</taxon>
        <taxon>Lactobacillaceae</taxon>
        <taxon>Lentilactobacillus</taxon>
    </lineage>
</organism>
<dbReference type="PANTHER" id="PTHR43355:SF2">
    <property type="entry name" value="FLAVIN REDUCTASE (NADPH)"/>
    <property type="match status" value="1"/>
</dbReference>
<accession>A0A1S6QHZ1</accession>
<reference evidence="2 3" key="1">
    <citation type="journal article" date="2015" name="Genome Announc.">
        <title>Genome Sequence of Lactobacillus curieae CCTCC M 2011381T, a Novel Producer of Gamma-aminobutyric Acid.</title>
        <authorList>
            <person name="Wang Y."/>
            <person name="Wang Y."/>
            <person name="Lang C."/>
            <person name="Wei D."/>
            <person name="Xu P."/>
            <person name="Xie J."/>
        </authorList>
    </citation>
    <scope>NUCLEOTIDE SEQUENCE [LARGE SCALE GENOMIC DNA]</scope>
    <source>
        <strain evidence="2 3">CCTCC M 2011381</strain>
    </source>
</reference>
<evidence type="ECO:0000313" key="2">
    <source>
        <dbReference type="EMBL" id="AQW21235.1"/>
    </source>
</evidence>
<dbReference type="GO" id="GO:0016646">
    <property type="term" value="F:oxidoreductase activity, acting on the CH-NH group of donors, NAD or NADP as acceptor"/>
    <property type="evidence" value="ECO:0007669"/>
    <property type="project" value="TreeGrafter"/>
</dbReference>
<proteinExistence type="predicted"/>